<evidence type="ECO:0000313" key="3">
    <source>
        <dbReference type="Proteomes" id="UP001139104"/>
    </source>
</evidence>
<organism evidence="2 3">
    <name type="scientific">Candidatus Rhodoblastus alkanivorans</name>
    <dbReference type="NCBI Taxonomy" id="2954117"/>
    <lineage>
        <taxon>Bacteria</taxon>
        <taxon>Pseudomonadati</taxon>
        <taxon>Pseudomonadota</taxon>
        <taxon>Alphaproteobacteria</taxon>
        <taxon>Hyphomicrobiales</taxon>
        <taxon>Rhodoblastaceae</taxon>
        <taxon>Rhodoblastus</taxon>
    </lineage>
</organism>
<dbReference type="InterPro" id="IPR046132">
    <property type="entry name" value="DUF6129"/>
</dbReference>
<gene>
    <name evidence="2" type="ORF">K2U94_17000</name>
</gene>
<protein>
    <submittedName>
        <fullName evidence="2">DUF6129 family protein</fullName>
    </submittedName>
</protein>
<sequence>MAIQAEELQEIETLLTGAEADGSVLAALRLKFPHLKWSRCDASDVLEEPYRSFPAYDLHLMDASNHCVAVVADPAAASGAILATRSVTR</sequence>
<dbReference type="RefSeq" id="WP_243068336.1">
    <property type="nucleotide sequence ID" value="NZ_JAIVFK010000001.1"/>
</dbReference>
<dbReference type="Proteomes" id="UP001139104">
    <property type="component" value="Unassembled WGS sequence"/>
</dbReference>
<keyword evidence="3" id="KW-1185">Reference proteome</keyword>
<name>A0ABS9ZAJ4_9HYPH</name>
<proteinExistence type="predicted"/>
<feature type="domain" description="DUF6129" evidence="1">
    <location>
        <begin position="26"/>
        <end position="73"/>
    </location>
</feature>
<evidence type="ECO:0000259" key="1">
    <source>
        <dbReference type="Pfam" id="PF19624"/>
    </source>
</evidence>
<accession>A0ABS9ZAJ4</accession>
<evidence type="ECO:0000313" key="2">
    <source>
        <dbReference type="EMBL" id="MCI4684441.1"/>
    </source>
</evidence>
<reference evidence="2" key="1">
    <citation type="journal article" date="2022" name="ISME J.">
        <title>Identification of active gaseous-alkane degraders at natural gas seeps.</title>
        <authorList>
            <person name="Farhan Ul Haque M."/>
            <person name="Hernandez M."/>
            <person name="Crombie A.T."/>
            <person name="Murrell J.C."/>
        </authorList>
    </citation>
    <scope>NUCLEOTIDE SEQUENCE</scope>
    <source>
        <strain evidence="2">PC2</strain>
    </source>
</reference>
<dbReference type="EMBL" id="JAIVFP010000001">
    <property type="protein sequence ID" value="MCI4684441.1"/>
    <property type="molecule type" value="Genomic_DNA"/>
</dbReference>
<dbReference type="Pfam" id="PF19624">
    <property type="entry name" value="DUF6129"/>
    <property type="match status" value="1"/>
</dbReference>
<comment type="caution">
    <text evidence="2">The sequence shown here is derived from an EMBL/GenBank/DDBJ whole genome shotgun (WGS) entry which is preliminary data.</text>
</comment>